<dbReference type="PROSITE" id="PS51071">
    <property type="entry name" value="HTH_RPIR"/>
    <property type="match status" value="1"/>
</dbReference>
<dbReference type="InterPro" id="IPR000281">
    <property type="entry name" value="HTH_RpiR"/>
</dbReference>
<dbReference type="EMBL" id="QUSL01000010">
    <property type="protein sequence ID" value="RGD85560.1"/>
    <property type="molecule type" value="Genomic_DNA"/>
</dbReference>
<dbReference type="PANTHER" id="PTHR30514:SF1">
    <property type="entry name" value="HTH-TYPE TRANSCRIPTIONAL REGULATOR HEXR-RELATED"/>
    <property type="match status" value="1"/>
</dbReference>
<dbReference type="GO" id="GO:0097367">
    <property type="term" value="F:carbohydrate derivative binding"/>
    <property type="evidence" value="ECO:0007669"/>
    <property type="project" value="InterPro"/>
</dbReference>
<dbReference type="AlphaFoldDB" id="A0A3E3EF80"/>
<proteinExistence type="predicted"/>
<gene>
    <name evidence="2" type="ORF">DXB93_08345</name>
</gene>
<dbReference type="GO" id="GO:0003700">
    <property type="term" value="F:DNA-binding transcription factor activity"/>
    <property type="evidence" value="ECO:0007669"/>
    <property type="project" value="InterPro"/>
</dbReference>
<evidence type="ECO:0000259" key="1">
    <source>
        <dbReference type="PROSITE" id="PS51071"/>
    </source>
</evidence>
<name>A0A3E3EF80_9FIRM</name>
<dbReference type="SUPFAM" id="SSF53697">
    <property type="entry name" value="SIS domain"/>
    <property type="match status" value="1"/>
</dbReference>
<dbReference type="Gene3D" id="3.40.50.10490">
    <property type="entry name" value="Glucose-6-phosphate isomerase like protein, domain 1"/>
    <property type="match status" value="1"/>
</dbReference>
<evidence type="ECO:0000313" key="2">
    <source>
        <dbReference type="EMBL" id="RGD85560.1"/>
    </source>
</evidence>
<dbReference type="RefSeq" id="WP_117581302.1">
    <property type="nucleotide sequence ID" value="NZ_QUSL01000010.1"/>
</dbReference>
<dbReference type="InterPro" id="IPR047640">
    <property type="entry name" value="RpiR-like"/>
</dbReference>
<dbReference type="GO" id="GO:1901135">
    <property type="term" value="P:carbohydrate derivative metabolic process"/>
    <property type="evidence" value="ECO:0007669"/>
    <property type="project" value="InterPro"/>
</dbReference>
<sequence length="266" mass="31145">MGILLVRLIDVINEYSEDSTFYSIAYTMLLNFDNLQNLSINDVANLCHVSKSTISKFVRSLNFEDYSDFKAEAYFKENRFNSDYNYVANIQQYIANQDANTYIDKVIQDIEIIKNIDMTVIRKIAQIIYQYPKVTAFGTLFSQLGALDLQYKLAYNHKFIMSYVNDVKQDKYLKNNSEQGVVIIYSNSGNYLNKYQLSSFDEKKKYDYKNKKVILITANEMMVNHPDVDICLVYQHLSKLQTHSYIYPLINDLIVAEYRSFQNANF</sequence>
<dbReference type="Gene3D" id="1.10.10.10">
    <property type="entry name" value="Winged helix-like DNA-binding domain superfamily/Winged helix DNA-binding domain"/>
    <property type="match status" value="1"/>
</dbReference>
<dbReference type="InterPro" id="IPR009057">
    <property type="entry name" value="Homeodomain-like_sf"/>
</dbReference>
<protein>
    <submittedName>
        <fullName evidence="2">MurR/RpiR family transcriptional regulator</fullName>
    </submittedName>
</protein>
<dbReference type="SUPFAM" id="SSF46689">
    <property type="entry name" value="Homeodomain-like"/>
    <property type="match status" value="1"/>
</dbReference>
<dbReference type="InterPro" id="IPR036388">
    <property type="entry name" value="WH-like_DNA-bd_sf"/>
</dbReference>
<evidence type="ECO:0000313" key="3">
    <source>
        <dbReference type="Proteomes" id="UP000261032"/>
    </source>
</evidence>
<comment type="caution">
    <text evidence="2">The sequence shown here is derived from an EMBL/GenBank/DDBJ whole genome shotgun (WGS) entry which is preliminary data.</text>
</comment>
<dbReference type="PANTHER" id="PTHR30514">
    <property type="entry name" value="GLUCOKINASE"/>
    <property type="match status" value="1"/>
</dbReference>
<reference evidence="2 3" key="1">
    <citation type="submission" date="2018-08" db="EMBL/GenBank/DDBJ databases">
        <title>A genome reference for cultivated species of the human gut microbiota.</title>
        <authorList>
            <person name="Zou Y."/>
            <person name="Xue W."/>
            <person name="Luo G."/>
        </authorList>
    </citation>
    <scope>NUCLEOTIDE SEQUENCE [LARGE SCALE GENOMIC DNA]</scope>
    <source>
        <strain evidence="2 3">OM06-4</strain>
    </source>
</reference>
<organism evidence="2 3">
    <name type="scientific">Thomasclavelia ramosa</name>
    <dbReference type="NCBI Taxonomy" id="1547"/>
    <lineage>
        <taxon>Bacteria</taxon>
        <taxon>Bacillati</taxon>
        <taxon>Bacillota</taxon>
        <taxon>Erysipelotrichia</taxon>
        <taxon>Erysipelotrichales</taxon>
        <taxon>Coprobacillaceae</taxon>
        <taxon>Thomasclavelia</taxon>
    </lineage>
</organism>
<dbReference type="GO" id="GO:0003677">
    <property type="term" value="F:DNA binding"/>
    <property type="evidence" value="ECO:0007669"/>
    <property type="project" value="InterPro"/>
</dbReference>
<dbReference type="Pfam" id="PF01418">
    <property type="entry name" value="HTH_6"/>
    <property type="match status" value="1"/>
</dbReference>
<feature type="domain" description="HTH rpiR-type" evidence="1">
    <location>
        <begin position="2"/>
        <end position="80"/>
    </location>
</feature>
<dbReference type="Proteomes" id="UP000261032">
    <property type="component" value="Unassembled WGS sequence"/>
</dbReference>
<accession>A0A3E3EF80</accession>
<dbReference type="InterPro" id="IPR046348">
    <property type="entry name" value="SIS_dom_sf"/>
</dbReference>